<evidence type="ECO:0000256" key="1">
    <source>
        <dbReference type="ARBA" id="ARBA00001946"/>
    </source>
</evidence>
<dbReference type="InterPro" id="IPR011856">
    <property type="entry name" value="tRNA_endonuc-like_dom_sf"/>
</dbReference>
<comment type="caution">
    <text evidence="5">The sequence shown here is derived from an EMBL/GenBank/DDBJ whole genome shotgun (WGS) entry which is preliminary data.</text>
</comment>
<evidence type="ECO:0000313" key="6">
    <source>
        <dbReference type="Proteomes" id="UP000477386"/>
    </source>
</evidence>
<dbReference type="GO" id="GO:0004518">
    <property type="term" value="F:nuclease activity"/>
    <property type="evidence" value="ECO:0007669"/>
    <property type="project" value="UniProtKB-KW"/>
</dbReference>
<keyword evidence="3" id="KW-0378">Hydrolase</keyword>
<accession>A0A6M0IK84</accession>
<proteinExistence type="predicted"/>
<organism evidence="5 6">
    <name type="scientific">Spirosoma agri</name>
    <dbReference type="NCBI Taxonomy" id="1987381"/>
    <lineage>
        <taxon>Bacteria</taxon>
        <taxon>Pseudomonadati</taxon>
        <taxon>Bacteroidota</taxon>
        <taxon>Cytophagia</taxon>
        <taxon>Cytophagales</taxon>
        <taxon>Cytophagaceae</taxon>
        <taxon>Spirosoma</taxon>
    </lineage>
</organism>
<dbReference type="GO" id="GO:0016788">
    <property type="term" value="F:hydrolase activity, acting on ester bonds"/>
    <property type="evidence" value="ECO:0007669"/>
    <property type="project" value="InterPro"/>
</dbReference>
<evidence type="ECO:0000256" key="3">
    <source>
        <dbReference type="ARBA" id="ARBA00022801"/>
    </source>
</evidence>
<sequence>MKKRPNVNEMSAADFRKRYVDQIEHNLQKLCIDWFRLDYPQLMIAAVPNAGDRSPAEAQKMLNEGLLPGFPDTVIPFPSASYHGLFAELKTVKGRISPQQHIVHAHLRALGYQVIVPRTFEEFQSQVTDYLHGPANSGH</sequence>
<dbReference type="EMBL" id="JAAGNZ010000001">
    <property type="protein sequence ID" value="NEU68277.1"/>
    <property type="molecule type" value="Genomic_DNA"/>
</dbReference>
<feature type="domain" description="VRR-NUC" evidence="4">
    <location>
        <begin position="7"/>
        <end position="121"/>
    </location>
</feature>
<dbReference type="GO" id="GO:0003676">
    <property type="term" value="F:nucleic acid binding"/>
    <property type="evidence" value="ECO:0007669"/>
    <property type="project" value="InterPro"/>
</dbReference>
<dbReference type="Gene3D" id="3.40.1350.10">
    <property type="match status" value="1"/>
</dbReference>
<evidence type="ECO:0000313" key="5">
    <source>
        <dbReference type="EMBL" id="NEU68277.1"/>
    </source>
</evidence>
<evidence type="ECO:0000256" key="2">
    <source>
        <dbReference type="ARBA" id="ARBA00022722"/>
    </source>
</evidence>
<dbReference type="InterPro" id="IPR014883">
    <property type="entry name" value="VRR_NUC"/>
</dbReference>
<keyword evidence="2" id="KW-0540">Nuclease</keyword>
<dbReference type="AlphaFoldDB" id="A0A6M0IK84"/>
<evidence type="ECO:0000259" key="4">
    <source>
        <dbReference type="SMART" id="SM00990"/>
    </source>
</evidence>
<dbReference type="RefSeq" id="WP_164039961.1">
    <property type="nucleotide sequence ID" value="NZ_JAAGNZ010000001.1"/>
</dbReference>
<name>A0A6M0IK84_9BACT</name>
<reference evidence="5 6" key="1">
    <citation type="submission" date="2020-02" db="EMBL/GenBank/DDBJ databases">
        <title>Draft genome sequence of two Spirosoma agri KCTC 52727 and Spirosoma terrae KCTC 52035.</title>
        <authorList>
            <person name="Rojas J."/>
            <person name="Ambika Manirajan B."/>
            <person name="Ratering S."/>
            <person name="Suarez C."/>
            <person name="Schnell S."/>
        </authorList>
    </citation>
    <scope>NUCLEOTIDE SEQUENCE [LARGE SCALE GENOMIC DNA]</scope>
    <source>
        <strain evidence="5 6">KCTC 52727</strain>
    </source>
</reference>
<protein>
    <submittedName>
        <fullName evidence="5">VRR-NUC domain-containing protein</fullName>
    </submittedName>
</protein>
<dbReference type="Proteomes" id="UP000477386">
    <property type="component" value="Unassembled WGS sequence"/>
</dbReference>
<comment type="cofactor">
    <cofactor evidence="1">
        <name>Mg(2+)</name>
        <dbReference type="ChEBI" id="CHEBI:18420"/>
    </cofactor>
</comment>
<keyword evidence="6" id="KW-1185">Reference proteome</keyword>
<gene>
    <name evidence="5" type="ORF">GK091_15400</name>
</gene>
<dbReference type="Pfam" id="PF08774">
    <property type="entry name" value="VRR_NUC"/>
    <property type="match status" value="1"/>
</dbReference>
<dbReference type="SMART" id="SM00990">
    <property type="entry name" value="VRR_NUC"/>
    <property type="match status" value="1"/>
</dbReference>